<feature type="transmembrane region" description="Helical" evidence="1">
    <location>
        <begin position="31"/>
        <end position="54"/>
    </location>
</feature>
<keyword evidence="3" id="KW-1185">Reference proteome</keyword>
<organism evidence="3 4">
    <name type="scientific">Heterorhabditis bacteriophora</name>
    <name type="common">Entomopathogenic nematode worm</name>
    <dbReference type="NCBI Taxonomy" id="37862"/>
    <lineage>
        <taxon>Eukaryota</taxon>
        <taxon>Metazoa</taxon>
        <taxon>Ecdysozoa</taxon>
        <taxon>Nematoda</taxon>
        <taxon>Chromadorea</taxon>
        <taxon>Rhabditida</taxon>
        <taxon>Rhabditina</taxon>
        <taxon>Rhabditomorpha</taxon>
        <taxon>Strongyloidea</taxon>
        <taxon>Heterorhabditidae</taxon>
        <taxon>Heterorhabditis</taxon>
    </lineage>
</organism>
<dbReference type="InterPro" id="IPR036880">
    <property type="entry name" value="Kunitz_BPTI_sf"/>
</dbReference>
<proteinExistence type="predicted"/>
<feature type="transmembrane region" description="Helical" evidence="1">
    <location>
        <begin position="74"/>
        <end position="96"/>
    </location>
</feature>
<dbReference type="Pfam" id="PF00014">
    <property type="entry name" value="Kunitz_BPTI"/>
    <property type="match status" value="1"/>
</dbReference>
<evidence type="ECO:0000259" key="2">
    <source>
        <dbReference type="PROSITE" id="PS50279"/>
    </source>
</evidence>
<evidence type="ECO:0000313" key="3">
    <source>
        <dbReference type="Proteomes" id="UP000095283"/>
    </source>
</evidence>
<dbReference type="PANTHER" id="PTHR47248:SF8">
    <property type="entry name" value="BPTI_KUNITZ INHIBITOR DOMAIN-CONTAINING PROTEIN-RELATED"/>
    <property type="match status" value="1"/>
</dbReference>
<name>A0A1I7WEJ9_HETBA</name>
<keyword evidence="1" id="KW-0472">Membrane</keyword>
<dbReference type="CDD" id="cd00109">
    <property type="entry name" value="Kunitz-type"/>
    <property type="match status" value="1"/>
</dbReference>
<dbReference type="Proteomes" id="UP000095283">
    <property type="component" value="Unplaced"/>
</dbReference>
<evidence type="ECO:0000256" key="1">
    <source>
        <dbReference type="SAM" id="Phobius"/>
    </source>
</evidence>
<keyword evidence="1" id="KW-1133">Transmembrane helix</keyword>
<reference evidence="4" key="1">
    <citation type="submission" date="2016-11" db="UniProtKB">
        <authorList>
            <consortium name="WormBaseParasite"/>
        </authorList>
    </citation>
    <scope>IDENTIFICATION</scope>
</reference>
<dbReference type="PANTHER" id="PTHR47248">
    <property type="entry name" value="PROTEIN CBG06772"/>
    <property type="match status" value="1"/>
</dbReference>
<dbReference type="InterPro" id="IPR052861">
    <property type="entry name" value="BPTI/Kunitz_domain"/>
</dbReference>
<dbReference type="WBParaSite" id="Hba_03387">
    <property type="protein sequence ID" value="Hba_03387"/>
    <property type="gene ID" value="Hba_03387"/>
</dbReference>
<dbReference type="Gene3D" id="4.10.410.10">
    <property type="entry name" value="Pancreatic trypsin inhibitor Kunitz domain"/>
    <property type="match status" value="1"/>
</dbReference>
<evidence type="ECO:0000313" key="4">
    <source>
        <dbReference type="WBParaSite" id="Hba_03387"/>
    </source>
</evidence>
<keyword evidence="1" id="KW-0812">Transmembrane</keyword>
<feature type="domain" description="BPTI/Kunitz inhibitor" evidence="2">
    <location>
        <begin position="92"/>
        <end position="145"/>
    </location>
</feature>
<dbReference type="PROSITE" id="PS50279">
    <property type="entry name" value="BPTI_KUNITZ_2"/>
    <property type="match status" value="1"/>
</dbReference>
<protein>
    <submittedName>
        <fullName evidence="4">BPTI/Kunitz inhibitor domain-containing protein</fullName>
    </submittedName>
</protein>
<dbReference type="InterPro" id="IPR002223">
    <property type="entry name" value="Kunitz_BPTI"/>
</dbReference>
<sequence>MRLRCSTRAALVELLIIPFTFLKQKYHKSCCFFKFLFFLLFPYSVVWGCVKLHVCSIDDSSYIKAQNLSAGQMATAKVTVFFILSVGLVSACFGPVEVGKPCENNGNGTERGIHYFFDDLRNRIYPFFYEGCGGESHNRFKTEQKARMCLASFAPSTGSCSNHPRPPAGITPFPALREEKCPEGSECKLLWNGGGGFCCDKAIAGWLSSSYFLNGDLNYYVYTIIFLLVDCTMTPTDII</sequence>
<dbReference type="GO" id="GO:0004867">
    <property type="term" value="F:serine-type endopeptidase inhibitor activity"/>
    <property type="evidence" value="ECO:0007669"/>
    <property type="project" value="InterPro"/>
</dbReference>
<accession>A0A1I7WEJ9</accession>
<dbReference type="AlphaFoldDB" id="A0A1I7WEJ9"/>
<dbReference type="SMART" id="SM00131">
    <property type="entry name" value="KU"/>
    <property type="match status" value="1"/>
</dbReference>